<reference evidence="1 2" key="1">
    <citation type="journal article" date="2021" name="BMC Genomics">
        <title>Datura genome reveals duplications of psychoactive alkaloid biosynthetic genes and high mutation rate following tissue culture.</title>
        <authorList>
            <person name="Rajewski A."/>
            <person name="Carter-House D."/>
            <person name="Stajich J."/>
            <person name="Litt A."/>
        </authorList>
    </citation>
    <scope>NUCLEOTIDE SEQUENCE [LARGE SCALE GENOMIC DNA]</scope>
    <source>
        <strain evidence="1">AR-01</strain>
    </source>
</reference>
<dbReference type="EMBL" id="JACEIK010002134">
    <property type="protein sequence ID" value="MCD9559346.1"/>
    <property type="molecule type" value="Genomic_DNA"/>
</dbReference>
<sequence>VSTDIWRLGRVIYPRLIQLPTGWPNMLEFLETYKPKLFYLPVTWHPPDRGS</sequence>
<comment type="caution">
    <text evidence="1">The sequence shown here is derived from an EMBL/GenBank/DDBJ whole genome shotgun (WGS) entry which is preliminary data.</text>
</comment>
<protein>
    <submittedName>
        <fullName evidence="1">Uncharacterized protein</fullName>
    </submittedName>
</protein>
<evidence type="ECO:0000313" key="2">
    <source>
        <dbReference type="Proteomes" id="UP000823775"/>
    </source>
</evidence>
<evidence type="ECO:0000313" key="1">
    <source>
        <dbReference type="EMBL" id="MCD9559346.1"/>
    </source>
</evidence>
<name>A0ABS8UN96_DATST</name>
<feature type="non-terminal residue" evidence="1">
    <location>
        <position position="1"/>
    </location>
</feature>
<dbReference type="Proteomes" id="UP000823775">
    <property type="component" value="Unassembled WGS sequence"/>
</dbReference>
<proteinExistence type="predicted"/>
<accession>A0ABS8UN96</accession>
<gene>
    <name evidence="1" type="ORF">HAX54_017247</name>
</gene>
<organism evidence="1 2">
    <name type="scientific">Datura stramonium</name>
    <name type="common">Jimsonweed</name>
    <name type="synonym">Common thornapple</name>
    <dbReference type="NCBI Taxonomy" id="4076"/>
    <lineage>
        <taxon>Eukaryota</taxon>
        <taxon>Viridiplantae</taxon>
        <taxon>Streptophyta</taxon>
        <taxon>Embryophyta</taxon>
        <taxon>Tracheophyta</taxon>
        <taxon>Spermatophyta</taxon>
        <taxon>Magnoliopsida</taxon>
        <taxon>eudicotyledons</taxon>
        <taxon>Gunneridae</taxon>
        <taxon>Pentapetalae</taxon>
        <taxon>asterids</taxon>
        <taxon>lamiids</taxon>
        <taxon>Solanales</taxon>
        <taxon>Solanaceae</taxon>
        <taxon>Solanoideae</taxon>
        <taxon>Datureae</taxon>
        <taxon>Datura</taxon>
    </lineage>
</organism>
<feature type="non-terminal residue" evidence="1">
    <location>
        <position position="51"/>
    </location>
</feature>
<keyword evidence="2" id="KW-1185">Reference proteome</keyword>